<proteinExistence type="predicted"/>
<dbReference type="EMBL" id="LFYR01000574">
    <property type="protein sequence ID" value="KMZ73495.1"/>
    <property type="molecule type" value="Genomic_DNA"/>
</dbReference>
<accession>A0A0K9PZ51</accession>
<dbReference type="Proteomes" id="UP000036987">
    <property type="component" value="Unassembled WGS sequence"/>
</dbReference>
<name>A0A0K9PZ51_ZOSMR</name>
<reference evidence="2" key="1">
    <citation type="journal article" date="2016" name="Nature">
        <title>The genome of the seagrass Zostera marina reveals angiosperm adaptation to the sea.</title>
        <authorList>
            <person name="Olsen J.L."/>
            <person name="Rouze P."/>
            <person name="Verhelst B."/>
            <person name="Lin Y.-C."/>
            <person name="Bayer T."/>
            <person name="Collen J."/>
            <person name="Dattolo E."/>
            <person name="De Paoli E."/>
            <person name="Dittami S."/>
            <person name="Maumus F."/>
            <person name="Michel G."/>
            <person name="Kersting A."/>
            <person name="Lauritano C."/>
            <person name="Lohaus R."/>
            <person name="Toepel M."/>
            <person name="Tonon T."/>
            <person name="Vanneste K."/>
            <person name="Amirebrahimi M."/>
            <person name="Brakel J."/>
            <person name="Bostroem C."/>
            <person name="Chovatia M."/>
            <person name="Grimwood J."/>
            <person name="Jenkins J.W."/>
            <person name="Jueterbock A."/>
            <person name="Mraz A."/>
            <person name="Stam W.T."/>
            <person name="Tice H."/>
            <person name="Bornberg-Bauer E."/>
            <person name="Green P.J."/>
            <person name="Pearson G.A."/>
            <person name="Procaccini G."/>
            <person name="Duarte C.M."/>
            <person name="Schmutz J."/>
            <person name="Reusch T.B.H."/>
            <person name="Van de Peer Y."/>
        </authorList>
    </citation>
    <scope>NUCLEOTIDE SEQUENCE [LARGE SCALE GENOMIC DNA]</scope>
    <source>
        <strain evidence="2">cv. Finnish</strain>
    </source>
</reference>
<evidence type="ECO:0000313" key="1">
    <source>
        <dbReference type="EMBL" id="KMZ73495.1"/>
    </source>
</evidence>
<gene>
    <name evidence="1" type="ORF">ZOSMA_147G00050</name>
</gene>
<keyword evidence="2" id="KW-1185">Reference proteome</keyword>
<protein>
    <submittedName>
        <fullName evidence="1">Uncharacterized protein</fullName>
    </submittedName>
</protein>
<organism evidence="1 2">
    <name type="scientific">Zostera marina</name>
    <name type="common">Eelgrass</name>
    <dbReference type="NCBI Taxonomy" id="29655"/>
    <lineage>
        <taxon>Eukaryota</taxon>
        <taxon>Viridiplantae</taxon>
        <taxon>Streptophyta</taxon>
        <taxon>Embryophyta</taxon>
        <taxon>Tracheophyta</taxon>
        <taxon>Spermatophyta</taxon>
        <taxon>Magnoliopsida</taxon>
        <taxon>Liliopsida</taxon>
        <taxon>Zosteraceae</taxon>
        <taxon>Zostera</taxon>
    </lineage>
</organism>
<sequence length="194" mass="21828">MFNFKGFIPLYSPIQRLLLNFGIVGTLPTHVLVRISGPLGESDHLLHDIQNVAYLHLYSKLNKMSKQQNLHHARVLTLSIHGSCLVYQNGLLQKIFLRLLIPLVSTDTRLFGKCHHCLVLPSVSVVEASSRALQPVLQQTHLSGDWRARTHLEQITLESHRNGKGEVEVDIAIWNPLRFHMPFQIAIGCPSPPG</sequence>
<comment type="caution">
    <text evidence="1">The sequence shown here is derived from an EMBL/GenBank/DDBJ whole genome shotgun (WGS) entry which is preliminary data.</text>
</comment>
<evidence type="ECO:0000313" key="2">
    <source>
        <dbReference type="Proteomes" id="UP000036987"/>
    </source>
</evidence>
<dbReference type="AlphaFoldDB" id="A0A0K9PZ51"/>